<keyword evidence="1 2" id="KW-0539">Nucleus</keyword>
<dbReference type="PROSITE" id="PS50071">
    <property type="entry name" value="HOMEOBOX_2"/>
    <property type="match status" value="1"/>
</dbReference>
<dbReference type="SUPFAM" id="SSF46689">
    <property type="entry name" value="Homeodomain-like"/>
    <property type="match status" value="1"/>
</dbReference>
<dbReference type="CDD" id="cd00086">
    <property type="entry name" value="homeodomain"/>
    <property type="match status" value="1"/>
</dbReference>
<proteinExistence type="predicted"/>
<gene>
    <name evidence="4" type="ORF">VNE69_04156</name>
</gene>
<protein>
    <submittedName>
        <fullName evidence="4">Homeobox domain-containing protein 10</fullName>
    </submittedName>
</protein>
<comment type="subcellular location">
    <subcellularLocation>
        <location evidence="1 2">Nucleus</location>
    </subcellularLocation>
</comment>
<dbReference type="EMBL" id="CP142729">
    <property type="protein sequence ID" value="WUR03331.1"/>
    <property type="molecule type" value="Genomic_DNA"/>
</dbReference>
<organism evidence="4 5">
    <name type="scientific">Vairimorpha necatrix</name>
    <dbReference type="NCBI Taxonomy" id="6039"/>
    <lineage>
        <taxon>Eukaryota</taxon>
        <taxon>Fungi</taxon>
        <taxon>Fungi incertae sedis</taxon>
        <taxon>Microsporidia</taxon>
        <taxon>Nosematidae</taxon>
        <taxon>Vairimorpha</taxon>
    </lineage>
</organism>
<name>A0AAX4JBU1_9MICR</name>
<evidence type="ECO:0000259" key="3">
    <source>
        <dbReference type="PROSITE" id="PS50071"/>
    </source>
</evidence>
<dbReference type="RefSeq" id="XP_065329476.1">
    <property type="nucleotide sequence ID" value="XM_065473404.1"/>
</dbReference>
<dbReference type="GO" id="GO:0003677">
    <property type="term" value="F:DNA binding"/>
    <property type="evidence" value="ECO:0007669"/>
    <property type="project" value="UniProtKB-UniRule"/>
</dbReference>
<sequence length="115" mass="13757">MGMKYSKNEDEKYVEALFGLLRMRRDKKVYPKKLYFTRMQLFVLKKIFRLSVYPSKDLKNDIASILNLSTCSIDDWFVNERKLSLRPSTTNKLYAVVTPRKLLQIYNDALYIYLQ</sequence>
<dbReference type="Proteomes" id="UP001334084">
    <property type="component" value="Chromosome 4"/>
</dbReference>
<reference evidence="4" key="1">
    <citation type="journal article" date="2024" name="BMC Genomics">
        <title>Functional annotation of a divergent genome using sequence and structure-based similarity.</title>
        <authorList>
            <person name="Svedberg D."/>
            <person name="Winiger R.R."/>
            <person name="Berg A."/>
            <person name="Sharma H."/>
            <person name="Tellgren-Roth C."/>
            <person name="Debrunner-Vossbrinck B.A."/>
            <person name="Vossbrinck C.R."/>
            <person name="Barandun J."/>
        </authorList>
    </citation>
    <scope>NUCLEOTIDE SEQUENCE</scope>
    <source>
        <strain evidence="4">Illinois isolate</strain>
    </source>
</reference>
<dbReference type="Pfam" id="PF00046">
    <property type="entry name" value="Homeodomain"/>
    <property type="match status" value="1"/>
</dbReference>
<feature type="domain" description="Homeobox" evidence="3">
    <location>
        <begin position="27"/>
        <end position="87"/>
    </location>
</feature>
<evidence type="ECO:0000256" key="1">
    <source>
        <dbReference type="PROSITE-ProRule" id="PRU00108"/>
    </source>
</evidence>
<dbReference type="Gene3D" id="1.10.10.60">
    <property type="entry name" value="Homeodomain-like"/>
    <property type="match status" value="1"/>
</dbReference>
<dbReference type="GeneID" id="90541146"/>
<dbReference type="SMART" id="SM00389">
    <property type="entry name" value="HOX"/>
    <property type="match status" value="1"/>
</dbReference>
<dbReference type="InterPro" id="IPR001356">
    <property type="entry name" value="HD"/>
</dbReference>
<dbReference type="AlphaFoldDB" id="A0AAX4JBU1"/>
<keyword evidence="5" id="KW-1185">Reference proteome</keyword>
<dbReference type="InterPro" id="IPR009057">
    <property type="entry name" value="Homeodomain-like_sf"/>
</dbReference>
<keyword evidence="1 2" id="KW-0371">Homeobox</keyword>
<evidence type="ECO:0000256" key="2">
    <source>
        <dbReference type="RuleBase" id="RU000682"/>
    </source>
</evidence>
<dbReference type="KEGG" id="vnx:VNE69_04156"/>
<accession>A0AAX4JBU1</accession>
<dbReference type="GO" id="GO:0005634">
    <property type="term" value="C:nucleus"/>
    <property type="evidence" value="ECO:0007669"/>
    <property type="project" value="UniProtKB-SubCell"/>
</dbReference>
<feature type="DNA-binding region" description="Homeobox" evidence="1">
    <location>
        <begin position="29"/>
        <end position="88"/>
    </location>
</feature>
<evidence type="ECO:0000313" key="5">
    <source>
        <dbReference type="Proteomes" id="UP001334084"/>
    </source>
</evidence>
<keyword evidence="1 2" id="KW-0238">DNA-binding</keyword>
<evidence type="ECO:0000313" key="4">
    <source>
        <dbReference type="EMBL" id="WUR03331.1"/>
    </source>
</evidence>